<feature type="site" description="Important for substrate specificity" evidence="4">
    <location>
        <position position="154"/>
    </location>
</feature>
<dbReference type="SUPFAM" id="SSF52972">
    <property type="entry name" value="ITPase-like"/>
    <property type="match status" value="1"/>
</dbReference>
<dbReference type="Pfam" id="PF02545">
    <property type="entry name" value="Maf"/>
    <property type="match status" value="1"/>
</dbReference>
<dbReference type="Gene3D" id="3.90.950.10">
    <property type="match status" value="1"/>
</dbReference>
<comment type="function">
    <text evidence="4">Nucleoside triphosphate pyrophosphatase that hydrolyzes dTTP and UTP. May have a dual role in cell division arrest and in preventing the incorporation of modified nucleotides into cellular nucleic acids.</text>
</comment>
<dbReference type="PANTHER" id="PTHR43213">
    <property type="entry name" value="BIFUNCTIONAL DTTP/UTP PYROPHOSPHATASE/METHYLTRANSFERASE PROTEIN-RELATED"/>
    <property type="match status" value="1"/>
</dbReference>
<dbReference type="Proteomes" id="UP000321525">
    <property type="component" value="Unassembled WGS sequence"/>
</dbReference>
<evidence type="ECO:0000256" key="4">
    <source>
        <dbReference type="HAMAP-Rule" id="MF_00528"/>
    </source>
</evidence>
<evidence type="ECO:0000256" key="1">
    <source>
        <dbReference type="ARBA" id="ARBA00001968"/>
    </source>
</evidence>
<comment type="cofactor">
    <cofactor evidence="1 4">
        <name>a divalent metal cation</name>
        <dbReference type="ChEBI" id="CHEBI:60240"/>
    </cofactor>
</comment>
<dbReference type="RefSeq" id="WP_146800467.1">
    <property type="nucleotide sequence ID" value="NZ_VOLP01000026.1"/>
</dbReference>
<feature type="site" description="Important for substrate specificity" evidence="4">
    <location>
        <position position="72"/>
    </location>
</feature>
<evidence type="ECO:0000313" key="6">
    <source>
        <dbReference type="EMBL" id="TWX64627.1"/>
    </source>
</evidence>
<evidence type="ECO:0000313" key="7">
    <source>
        <dbReference type="Proteomes" id="UP000321525"/>
    </source>
</evidence>
<sequence>MKPVLILASQSPRRKELLSQLGYQFQTISADIDESIIDNESPSDYVLRLAIEKATVVSKNQATDCVVLGSDTSVIFDNHILGKPENIAACCQQLLMLSNNTHQVLTAIAIVKNKQILSAVISTDVTFKTLSIEEIQRYWHTGEPQDKAGSYGIQGIGGQFVTQIKGSYSAVVGLPLYETAKLLAELGLPTPVQDQASPLSNGDIL</sequence>
<dbReference type="PANTHER" id="PTHR43213:SF5">
    <property type="entry name" value="BIFUNCTIONAL DTTP_UTP PYROPHOSPHATASE_METHYLTRANSFERASE PROTEIN-RELATED"/>
    <property type="match status" value="1"/>
</dbReference>
<dbReference type="GO" id="GO:0005737">
    <property type="term" value="C:cytoplasm"/>
    <property type="evidence" value="ECO:0007669"/>
    <property type="project" value="UniProtKB-SubCell"/>
</dbReference>
<comment type="catalytic activity">
    <reaction evidence="4">
        <text>UTP + H2O = UMP + diphosphate + H(+)</text>
        <dbReference type="Rhea" id="RHEA:29395"/>
        <dbReference type="ChEBI" id="CHEBI:15377"/>
        <dbReference type="ChEBI" id="CHEBI:15378"/>
        <dbReference type="ChEBI" id="CHEBI:33019"/>
        <dbReference type="ChEBI" id="CHEBI:46398"/>
        <dbReference type="ChEBI" id="CHEBI:57865"/>
        <dbReference type="EC" id="3.6.1.9"/>
    </reaction>
</comment>
<evidence type="ECO:0000256" key="3">
    <source>
        <dbReference type="ARBA" id="ARBA00023080"/>
    </source>
</evidence>
<dbReference type="InterPro" id="IPR029001">
    <property type="entry name" value="ITPase-like_fam"/>
</dbReference>
<comment type="subcellular location">
    <subcellularLocation>
        <location evidence="4">Cytoplasm</location>
    </subcellularLocation>
</comment>
<reference evidence="6 8" key="1">
    <citation type="submission" date="2019-07" db="EMBL/GenBank/DDBJ databases">
        <title>Genomes of sea-ice associated Colwellia species.</title>
        <authorList>
            <person name="Bowman J.P."/>
        </authorList>
    </citation>
    <scope>NUCLEOTIDE SEQUENCE [LARGE SCALE GENOMIC DNA]</scope>
    <source>
        <strain evidence="5 7">ACAM 607</strain>
        <strain evidence="6 8">IC036</strain>
    </source>
</reference>
<comment type="catalytic activity">
    <reaction evidence="4">
        <text>dTTP + H2O = dTMP + diphosphate + H(+)</text>
        <dbReference type="Rhea" id="RHEA:28534"/>
        <dbReference type="ChEBI" id="CHEBI:15377"/>
        <dbReference type="ChEBI" id="CHEBI:15378"/>
        <dbReference type="ChEBI" id="CHEBI:33019"/>
        <dbReference type="ChEBI" id="CHEBI:37568"/>
        <dbReference type="ChEBI" id="CHEBI:63528"/>
        <dbReference type="EC" id="3.6.1.9"/>
    </reaction>
</comment>
<keyword evidence="2 4" id="KW-0378">Hydrolase</keyword>
<comment type="similarity">
    <text evidence="4">Belongs to the Maf family. YhdE subfamily.</text>
</comment>
<dbReference type="Proteomes" id="UP000321917">
    <property type="component" value="Unassembled WGS sequence"/>
</dbReference>
<evidence type="ECO:0000313" key="5">
    <source>
        <dbReference type="EMBL" id="TWX55611.1"/>
    </source>
</evidence>
<accession>A0A5C6Q7Q7</accession>
<dbReference type="GO" id="GO:0009117">
    <property type="term" value="P:nucleotide metabolic process"/>
    <property type="evidence" value="ECO:0007669"/>
    <property type="project" value="UniProtKB-KW"/>
</dbReference>
<dbReference type="EC" id="3.6.1.9" evidence="4"/>
<comment type="caution">
    <text evidence="6">The sequence shown here is derived from an EMBL/GenBank/DDBJ whole genome shotgun (WGS) entry which is preliminary data.</text>
</comment>
<dbReference type="NCBIfam" id="TIGR00172">
    <property type="entry name" value="maf"/>
    <property type="match status" value="1"/>
</dbReference>
<dbReference type="EMBL" id="VOLQ01000030">
    <property type="protein sequence ID" value="TWX64627.1"/>
    <property type="molecule type" value="Genomic_DNA"/>
</dbReference>
<dbReference type="PIRSF" id="PIRSF006305">
    <property type="entry name" value="Maf"/>
    <property type="match status" value="1"/>
</dbReference>
<feature type="active site" description="Proton acceptor" evidence="4">
    <location>
        <position position="71"/>
    </location>
</feature>
<keyword evidence="3 4" id="KW-0546">Nucleotide metabolism</keyword>
<protein>
    <recommendedName>
        <fullName evidence="4">dTTP/UTP pyrophosphatase</fullName>
        <shortName evidence="4">dTTPase/UTPase</shortName>
        <ecNumber evidence="4">3.6.1.9</ecNumber>
    </recommendedName>
    <alternativeName>
        <fullName evidence="4">Nucleoside triphosphate pyrophosphatase</fullName>
    </alternativeName>
    <alternativeName>
        <fullName evidence="4">Nucleotide pyrophosphatase</fullName>
        <shortName evidence="4">Nucleotide PPase</shortName>
    </alternativeName>
</protein>
<dbReference type="CDD" id="cd00555">
    <property type="entry name" value="Maf"/>
    <property type="match status" value="1"/>
</dbReference>
<dbReference type="HAMAP" id="MF_00528">
    <property type="entry name" value="Maf"/>
    <property type="match status" value="1"/>
</dbReference>
<feature type="site" description="Important for substrate specificity" evidence="4">
    <location>
        <position position="13"/>
    </location>
</feature>
<evidence type="ECO:0000313" key="8">
    <source>
        <dbReference type="Proteomes" id="UP000321917"/>
    </source>
</evidence>
<dbReference type="GO" id="GO:0047429">
    <property type="term" value="F:nucleoside triphosphate diphosphatase activity"/>
    <property type="evidence" value="ECO:0007669"/>
    <property type="project" value="UniProtKB-EC"/>
</dbReference>
<keyword evidence="7" id="KW-1185">Reference proteome</keyword>
<dbReference type="OrthoDB" id="9807767at2"/>
<dbReference type="InterPro" id="IPR003697">
    <property type="entry name" value="Maf-like"/>
</dbReference>
<dbReference type="AlphaFoldDB" id="A0A5C6Q7Q7"/>
<comment type="caution">
    <text evidence="4">Lacks conserved residue(s) required for the propagation of feature annotation.</text>
</comment>
<gene>
    <name evidence="5" type="ORF">ESZ26_16035</name>
    <name evidence="6" type="ORF">ESZ27_14090</name>
</gene>
<dbReference type="EMBL" id="VOLR01000027">
    <property type="protein sequence ID" value="TWX55611.1"/>
    <property type="molecule type" value="Genomic_DNA"/>
</dbReference>
<proteinExistence type="inferred from homology"/>
<organism evidence="6 8">
    <name type="scientific">Colwellia hornerae</name>
    <dbReference type="NCBI Taxonomy" id="89402"/>
    <lineage>
        <taxon>Bacteria</taxon>
        <taxon>Pseudomonadati</taxon>
        <taxon>Pseudomonadota</taxon>
        <taxon>Gammaproteobacteria</taxon>
        <taxon>Alteromonadales</taxon>
        <taxon>Colwelliaceae</taxon>
        <taxon>Colwellia</taxon>
    </lineage>
</organism>
<keyword evidence="4" id="KW-0963">Cytoplasm</keyword>
<evidence type="ECO:0000256" key="2">
    <source>
        <dbReference type="ARBA" id="ARBA00022801"/>
    </source>
</evidence>
<name>A0A5C6Q7Q7_9GAMM</name>